<proteinExistence type="predicted"/>
<dbReference type="OrthoDB" id="75281at2157"/>
<dbReference type="EMBL" id="MZGU01000007">
    <property type="protein sequence ID" value="PWB84744.1"/>
    <property type="molecule type" value="Genomic_DNA"/>
</dbReference>
<dbReference type="AlphaFoldDB" id="A0A2U1S5I9"/>
<dbReference type="Proteomes" id="UP000245577">
    <property type="component" value="Unassembled WGS sequence"/>
</dbReference>
<dbReference type="GO" id="GO:0016740">
    <property type="term" value="F:transferase activity"/>
    <property type="evidence" value="ECO:0007669"/>
    <property type="project" value="UniProtKB-KW"/>
</dbReference>
<protein>
    <submittedName>
        <fullName evidence="1">Glycosyl transferases group 1</fullName>
    </submittedName>
</protein>
<organism evidence="1 2">
    <name type="scientific">Methanobrevibacter woesei</name>
    <dbReference type="NCBI Taxonomy" id="190976"/>
    <lineage>
        <taxon>Archaea</taxon>
        <taxon>Methanobacteriati</taxon>
        <taxon>Methanobacteriota</taxon>
        <taxon>Methanomada group</taxon>
        <taxon>Methanobacteria</taxon>
        <taxon>Methanobacteriales</taxon>
        <taxon>Methanobacteriaceae</taxon>
        <taxon>Methanobrevibacter</taxon>
    </lineage>
</organism>
<name>A0A2U1S5I9_9EURY</name>
<sequence>MGFKSHPLLFITIKSKGNIKKIKFNRKSFEAIKNLNLISHEDYFKVHSDCLKQNIVPEIHYLYYGVYDEDDIKKTYVNSLFDLEFYRKNYSGDEDPILHYVSKGFFDNNLINQWDCNYINFLDGDLTEQFYKNQKLKIEEELKHNYYITDKKISIPYINSNEEFKTDKIRVGVFINDPFIDLAPCPYIRIHEPFSRLSDSGKYNFFVYGMDSFALMDIEEILKVKQFDIVVVQRILPFLDVLVDKCLQHGIKMVYETDDDLLGVEENSPSFEYVDRVRSSIEKYIDSCDIVTVTTPALAGKFPNKDVCIIRNYYVDSVFQIRDDIKEEGPITLGYYGTLTHTKDLLLIKNAIIKLKKLMKDDYGIDVRFEIIGGFNEGDEVDNSWFEVIDLPPNPMNFANFMSWLSKTVNWDIGVVPLENSNFNKGKSELKYIELSVLGIPGVYSDMEVYNSVVHEPYNGLLAKTEEEWINQIKKLILDKNLRKSIRNNAIDDVVENYSISNRIQKWDMIFNKLIN</sequence>
<dbReference type="SUPFAM" id="SSF53756">
    <property type="entry name" value="UDP-Glycosyltransferase/glycogen phosphorylase"/>
    <property type="match status" value="1"/>
</dbReference>
<gene>
    <name evidence="1" type="ORF">MBBWO_15100</name>
</gene>
<keyword evidence="2" id="KW-1185">Reference proteome</keyword>
<evidence type="ECO:0000313" key="2">
    <source>
        <dbReference type="Proteomes" id="UP000245577"/>
    </source>
</evidence>
<evidence type="ECO:0000313" key="1">
    <source>
        <dbReference type="EMBL" id="PWB84744.1"/>
    </source>
</evidence>
<dbReference type="Gene3D" id="3.40.50.2000">
    <property type="entry name" value="Glycogen Phosphorylase B"/>
    <property type="match status" value="4"/>
</dbReference>
<reference evidence="1 2" key="1">
    <citation type="submission" date="2017-03" db="EMBL/GenBank/DDBJ databases">
        <title>Genome sequence of Methanobrevibacter wosei.</title>
        <authorList>
            <person name="Poehlein A."/>
            <person name="Seedorf H."/>
            <person name="Daniel R."/>
        </authorList>
    </citation>
    <scope>NUCLEOTIDE SEQUENCE [LARGE SCALE GENOMIC DNA]</scope>
    <source>
        <strain evidence="1 2">DSM 11979</strain>
    </source>
</reference>
<dbReference type="RefSeq" id="WP_116670289.1">
    <property type="nucleotide sequence ID" value="NZ_MZGU01000007.1"/>
</dbReference>
<comment type="caution">
    <text evidence="1">The sequence shown here is derived from an EMBL/GenBank/DDBJ whole genome shotgun (WGS) entry which is preliminary data.</text>
</comment>
<keyword evidence="1" id="KW-0808">Transferase</keyword>
<accession>A0A2U1S5I9</accession>